<keyword evidence="3" id="KW-1185">Reference proteome</keyword>
<proteinExistence type="predicted"/>
<protein>
    <submittedName>
        <fullName evidence="2">Uncharacterized protein</fullName>
    </submittedName>
</protein>
<name>A0ABP0MA24_9DINO</name>
<evidence type="ECO:0000313" key="1">
    <source>
        <dbReference type="EMBL" id="CAK9048343.1"/>
    </source>
</evidence>
<evidence type="ECO:0000313" key="3">
    <source>
        <dbReference type="Proteomes" id="UP001642464"/>
    </source>
</evidence>
<feature type="non-terminal residue" evidence="2">
    <location>
        <position position="1"/>
    </location>
</feature>
<sequence>VVGAAGITSAASAYTEHKRRHLDTAEACAAQQVFFLPMVVETTGAWAPEAAKALESIGRAAGSDGSTLLQEASVLVRSWRARAALRRRAELDA</sequence>
<accession>A0ABP0MA24</accession>
<dbReference type="EMBL" id="CAXAMM010020657">
    <property type="protein sequence ID" value="CAK9048355.1"/>
    <property type="molecule type" value="Genomic_DNA"/>
</dbReference>
<dbReference type="Proteomes" id="UP001642464">
    <property type="component" value="Unassembled WGS sequence"/>
</dbReference>
<comment type="caution">
    <text evidence="2">The sequence shown here is derived from an EMBL/GenBank/DDBJ whole genome shotgun (WGS) entry which is preliminary data.</text>
</comment>
<reference evidence="2 3" key="1">
    <citation type="submission" date="2024-02" db="EMBL/GenBank/DDBJ databases">
        <authorList>
            <person name="Chen Y."/>
            <person name="Shah S."/>
            <person name="Dougan E. K."/>
            <person name="Thang M."/>
            <person name="Chan C."/>
        </authorList>
    </citation>
    <scope>NUCLEOTIDE SEQUENCE [LARGE SCALE GENOMIC DNA]</scope>
</reference>
<dbReference type="EMBL" id="CAXAMM010020646">
    <property type="protein sequence ID" value="CAK9048343.1"/>
    <property type="molecule type" value="Genomic_DNA"/>
</dbReference>
<evidence type="ECO:0000313" key="2">
    <source>
        <dbReference type="EMBL" id="CAK9048355.1"/>
    </source>
</evidence>
<organism evidence="2 3">
    <name type="scientific">Durusdinium trenchii</name>
    <dbReference type="NCBI Taxonomy" id="1381693"/>
    <lineage>
        <taxon>Eukaryota</taxon>
        <taxon>Sar</taxon>
        <taxon>Alveolata</taxon>
        <taxon>Dinophyceae</taxon>
        <taxon>Suessiales</taxon>
        <taxon>Symbiodiniaceae</taxon>
        <taxon>Durusdinium</taxon>
    </lineage>
</organism>
<gene>
    <name evidence="1" type="ORF">SCF082_LOCUS26939</name>
    <name evidence="2" type="ORF">SCF082_LOCUS26943</name>
</gene>